<feature type="domain" description="AB hydrolase-1" evidence="1">
    <location>
        <begin position="33"/>
        <end position="262"/>
    </location>
</feature>
<dbReference type="InterPro" id="IPR029058">
    <property type="entry name" value="AB_hydrolase_fold"/>
</dbReference>
<proteinExistence type="predicted"/>
<evidence type="ECO:0000259" key="1">
    <source>
        <dbReference type="Pfam" id="PF00561"/>
    </source>
</evidence>
<dbReference type="InterPro" id="IPR050471">
    <property type="entry name" value="AB_hydrolase"/>
</dbReference>
<dbReference type="EMBL" id="SPQT01000023">
    <property type="protein sequence ID" value="TFV43425.1"/>
    <property type="molecule type" value="Genomic_DNA"/>
</dbReference>
<dbReference type="AlphaFoldDB" id="A0A4Y9LJB3"/>
<protein>
    <submittedName>
        <fullName evidence="2">Alpha/beta hydrolase</fullName>
    </submittedName>
</protein>
<dbReference type="InterPro" id="IPR000073">
    <property type="entry name" value="AB_hydrolase_1"/>
</dbReference>
<gene>
    <name evidence="2" type="ORF">E4K65_31790</name>
</gene>
<comment type="caution">
    <text evidence="2">The sequence shown here is derived from an EMBL/GenBank/DDBJ whole genome shotgun (WGS) entry which is preliminary data.</text>
</comment>
<dbReference type="GO" id="GO:0016787">
    <property type="term" value="F:hydrolase activity"/>
    <property type="evidence" value="ECO:0007669"/>
    <property type="project" value="UniProtKB-KW"/>
</dbReference>
<dbReference type="RefSeq" id="WP_135177487.1">
    <property type="nucleotide sequence ID" value="NZ_SPQT01000023.1"/>
</dbReference>
<evidence type="ECO:0000313" key="3">
    <source>
        <dbReference type="Proteomes" id="UP000297966"/>
    </source>
</evidence>
<dbReference type="SUPFAM" id="SSF53474">
    <property type="entry name" value="alpha/beta-Hydrolases"/>
    <property type="match status" value="1"/>
</dbReference>
<reference evidence="2 3" key="1">
    <citation type="submission" date="2019-03" db="EMBL/GenBank/DDBJ databases">
        <title>Bradyrhizobium diversity isolated from nodules of Chamaecrista fasciculata.</title>
        <authorList>
            <person name="Klepa M.S."/>
            <person name="Urquiaga M.O."/>
            <person name="Hungria M."/>
            <person name="Delamuta J.R."/>
        </authorList>
    </citation>
    <scope>NUCLEOTIDE SEQUENCE [LARGE SCALE GENOMIC DNA]</scope>
    <source>
        <strain evidence="2 3">CNPSo 3448</strain>
    </source>
</reference>
<keyword evidence="3" id="KW-1185">Reference proteome</keyword>
<dbReference type="Gene3D" id="3.40.50.1820">
    <property type="entry name" value="alpha/beta hydrolase"/>
    <property type="match status" value="1"/>
</dbReference>
<dbReference type="PANTHER" id="PTHR43433:SF5">
    <property type="entry name" value="AB HYDROLASE-1 DOMAIN-CONTAINING PROTEIN"/>
    <property type="match status" value="1"/>
</dbReference>
<dbReference type="OrthoDB" id="7958481at2"/>
<dbReference type="Proteomes" id="UP000297966">
    <property type="component" value="Unassembled WGS sequence"/>
</dbReference>
<keyword evidence="2" id="KW-0378">Hydrolase</keyword>
<dbReference type="Pfam" id="PF00561">
    <property type="entry name" value="Abhydrolase_1"/>
    <property type="match status" value="1"/>
</dbReference>
<organism evidence="2 3">
    <name type="scientific">Bradyrhizobium niftali</name>
    <dbReference type="NCBI Taxonomy" id="2560055"/>
    <lineage>
        <taxon>Bacteria</taxon>
        <taxon>Pseudomonadati</taxon>
        <taxon>Pseudomonadota</taxon>
        <taxon>Alphaproteobacteria</taxon>
        <taxon>Hyphomicrobiales</taxon>
        <taxon>Nitrobacteraceae</taxon>
        <taxon>Bradyrhizobium</taxon>
    </lineage>
</organism>
<accession>A0A4Y9LJB3</accession>
<sequence length="303" mass="33100">MTKHNHQTAPTRFIEANGIRFAYRRFGRAGGVPLVFNQHFRGTMDYWDPAVTDGLAGNHEVILFNNAGVSSSSGRVPTSFQEMGANAIAFIKALGLTKVDVLGFSIGGMVAQEIAIQAPDLVRRLILVGTGPRGADMATSRSAEIFAATYDSPEYLWLAVHFSPSPSSQAAGLAFLERKLSRDDRDPEVSGEAASAQREAIGKYIAPADRVFDHLKNIRQPTLIVQGSNDVIIPTVNSYILQRNLPNAQLILYPDANHGSFYQYPELFVSQADQFLRSSHQGDDANLQPAERLPFPSIVSEAI</sequence>
<name>A0A4Y9LJB3_9BRAD</name>
<dbReference type="PRINTS" id="PR00111">
    <property type="entry name" value="ABHYDROLASE"/>
</dbReference>
<evidence type="ECO:0000313" key="2">
    <source>
        <dbReference type="EMBL" id="TFV43425.1"/>
    </source>
</evidence>
<dbReference type="PANTHER" id="PTHR43433">
    <property type="entry name" value="HYDROLASE, ALPHA/BETA FOLD FAMILY PROTEIN"/>
    <property type="match status" value="1"/>
</dbReference>